<proteinExistence type="predicted"/>
<dbReference type="RefSeq" id="WP_054453749.1">
    <property type="nucleotide sequence ID" value="NZ_LHPH01000007.1"/>
</dbReference>
<dbReference type="PANTHER" id="PTHR35811">
    <property type="entry name" value="SLR1870 PROTEIN"/>
    <property type="match status" value="1"/>
</dbReference>
<feature type="domain" description="NYN" evidence="1">
    <location>
        <begin position="7"/>
        <end position="150"/>
    </location>
</feature>
<keyword evidence="3" id="KW-1185">Reference proteome</keyword>
<name>A0A0N0M087_9GAMM</name>
<accession>A0A0N0M087</accession>
<evidence type="ECO:0000313" key="2">
    <source>
        <dbReference type="EMBL" id="KPH63781.1"/>
    </source>
</evidence>
<reference evidence="2 3" key="1">
    <citation type="submission" date="2015-08" db="EMBL/GenBank/DDBJ databases">
        <title>Draft Genome Sequence of Pseudoalteromonas porphyrae UCD-SED14.</title>
        <authorList>
            <person name="Coil D.A."/>
            <person name="Jospin G."/>
            <person name="Lee R.D."/>
            <person name="Eisen J.A."/>
        </authorList>
    </citation>
    <scope>NUCLEOTIDE SEQUENCE [LARGE SCALE GENOMIC DNA]</scope>
    <source>
        <strain evidence="2 3">UCD-SED14</strain>
    </source>
</reference>
<comment type="caution">
    <text evidence="2">The sequence shown here is derived from an EMBL/GenBank/DDBJ whole genome shotgun (WGS) entry which is preliminary data.</text>
</comment>
<gene>
    <name evidence="2" type="ORF">ADS77_07635</name>
</gene>
<organism evidence="2 3">
    <name type="scientific">Pseudoalteromonas porphyrae</name>
    <dbReference type="NCBI Taxonomy" id="187330"/>
    <lineage>
        <taxon>Bacteria</taxon>
        <taxon>Pseudomonadati</taxon>
        <taxon>Pseudomonadota</taxon>
        <taxon>Gammaproteobacteria</taxon>
        <taxon>Alteromonadales</taxon>
        <taxon>Pseudoalteromonadaceae</taxon>
        <taxon>Pseudoalteromonas</taxon>
    </lineage>
</organism>
<evidence type="ECO:0000259" key="1">
    <source>
        <dbReference type="Pfam" id="PF01936"/>
    </source>
</evidence>
<dbReference type="Proteomes" id="UP000037848">
    <property type="component" value="Unassembled WGS sequence"/>
</dbReference>
<dbReference type="AlphaFoldDB" id="A0A0N0M087"/>
<protein>
    <recommendedName>
        <fullName evidence="1">NYN domain-containing protein</fullName>
    </recommendedName>
</protein>
<evidence type="ECO:0000313" key="3">
    <source>
        <dbReference type="Proteomes" id="UP000037848"/>
    </source>
</evidence>
<dbReference type="Gene3D" id="3.40.50.1010">
    <property type="entry name" value="5'-nuclease"/>
    <property type="match status" value="1"/>
</dbReference>
<dbReference type="STRING" id="187330.AMS58_02660"/>
<dbReference type="Pfam" id="PF01936">
    <property type="entry name" value="NYN"/>
    <property type="match status" value="1"/>
</dbReference>
<dbReference type="GO" id="GO:0004540">
    <property type="term" value="F:RNA nuclease activity"/>
    <property type="evidence" value="ECO:0007669"/>
    <property type="project" value="InterPro"/>
</dbReference>
<sequence>MSKLNSALFIDFDNIFICASYEEIGHLFIDKISSWLKELSQTRHFNVKQVYMNPISFSQYRQPFLEHGFKVIDCPPVTTLGKTATDQEIAVDATMCLITQPHIEEYFIMSADADFTPVLRNARALGKQTGISFAGKASKCYLSVADSVYKLNELIGYTQNDLHLELTHTPPLPKSVKHKLESKLVSYLATIKKPIYIGNITTNGALEDIEIPKHRWGFKNFTQLLKHLNLHPYKSDSSYLYDPAYHAIKGNYPDAQIITLTPSNKLNNTTKLVLCDTDKSNIADWLNTQITLTNKPIHVSNCIHNTPLSEFIAARKQYGFKTISLLIASLKLDELCYHSGYIFHPKKHLITGAHPNCVIINLPHDETSNSQALNEQPVTSLNDKLQKVLDRLEIPLFNNNVFTRIFSVLSKGIALSLYCPKALSNFVTEEVVKSGNTVKTKHIENIITHLQNSGHYFSDNDCTKTLTNAFLKYLREQCQALNIPLTIKEQVQVKSFFIADKL</sequence>
<dbReference type="PANTHER" id="PTHR35811:SF1">
    <property type="entry name" value="HTH OST-TYPE DOMAIN-CONTAINING PROTEIN"/>
    <property type="match status" value="1"/>
</dbReference>
<dbReference type="PATRIC" id="fig|187330.3.peg.3564"/>
<dbReference type="InterPro" id="IPR021139">
    <property type="entry name" value="NYN"/>
</dbReference>
<dbReference type="EMBL" id="LHPH01000007">
    <property type="protein sequence ID" value="KPH63781.1"/>
    <property type="molecule type" value="Genomic_DNA"/>
</dbReference>
<dbReference type="OrthoDB" id="9783963at2"/>